<dbReference type="Gene3D" id="2.60.120.260">
    <property type="entry name" value="Galactose-binding domain-like"/>
    <property type="match status" value="1"/>
</dbReference>
<sequence length="293" mass="31496">MSILQSRSGKTLLQIDDASSRLVYDGSWRSTTVNGTISVHASTSSGSTVKFAFNGTFVAVYGVIDGDAVTASFKLDDQDPVTQAVPQPSTAVLRPNWPFFWSPLPLDAGLHELTVTVNQGTFNFDYITYTTLDDSNDSTGNPKVPVTSESSDAAVSTSTSPPSHLDPGAIAGIVVGAVLFLVGVMGAVVFLRRRSARRVRHRKLDSEKPIDIIYENAPKSPPPVAVHRTPFRRFSRVYRPTPPRSVQSSKTATSSAPTSITQSSAMFTSVIMLSPALSMVSEEDYGHHASSFV</sequence>
<keyword evidence="2" id="KW-0472">Membrane</keyword>
<keyword evidence="4" id="KW-1185">Reference proteome</keyword>
<dbReference type="OrthoDB" id="3265734at2759"/>
<reference evidence="3 4" key="1">
    <citation type="journal article" date="2015" name="Sci. Rep.">
        <title>Chromosome-level genome map provides insights into diverse defense mechanisms in the medicinal fungus Ganoderma sinense.</title>
        <authorList>
            <person name="Zhu Y."/>
            <person name="Xu J."/>
            <person name="Sun C."/>
            <person name="Zhou S."/>
            <person name="Xu H."/>
            <person name="Nelson D.R."/>
            <person name="Qian J."/>
            <person name="Song J."/>
            <person name="Luo H."/>
            <person name="Xiang L."/>
            <person name="Li Y."/>
            <person name="Xu Z."/>
            <person name="Ji A."/>
            <person name="Wang L."/>
            <person name="Lu S."/>
            <person name="Hayward A."/>
            <person name="Sun W."/>
            <person name="Li X."/>
            <person name="Schwartz D.C."/>
            <person name="Wang Y."/>
            <person name="Chen S."/>
        </authorList>
    </citation>
    <scope>NUCLEOTIDE SEQUENCE [LARGE SCALE GENOMIC DNA]</scope>
    <source>
        <strain evidence="3 4">ZZ0214-1</strain>
    </source>
</reference>
<dbReference type="Proteomes" id="UP000230002">
    <property type="component" value="Unassembled WGS sequence"/>
</dbReference>
<feature type="compositionally biased region" description="Low complexity" evidence="1">
    <location>
        <begin position="248"/>
        <end position="258"/>
    </location>
</feature>
<name>A0A2G8RNU0_9APHY</name>
<dbReference type="EMBL" id="AYKW01000068">
    <property type="protein sequence ID" value="PIL23176.1"/>
    <property type="molecule type" value="Genomic_DNA"/>
</dbReference>
<evidence type="ECO:0000256" key="1">
    <source>
        <dbReference type="SAM" id="MobiDB-lite"/>
    </source>
</evidence>
<evidence type="ECO:0000313" key="3">
    <source>
        <dbReference type="EMBL" id="PIL23176.1"/>
    </source>
</evidence>
<accession>A0A2G8RNU0</accession>
<evidence type="ECO:0000256" key="2">
    <source>
        <dbReference type="SAM" id="Phobius"/>
    </source>
</evidence>
<feature type="transmembrane region" description="Helical" evidence="2">
    <location>
        <begin position="169"/>
        <end position="191"/>
    </location>
</feature>
<feature type="region of interest" description="Disordered" evidence="1">
    <location>
        <begin position="135"/>
        <end position="162"/>
    </location>
</feature>
<comment type="caution">
    <text evidence="3">The sequence shown here is derived from an EMBL/GenBank/DDBJ whole genome shotgun (WGS) entry which is preliminary data.</text>
</comment>
<evidence type="ECO:0000313" key="4">
    <source>
        <dbReference type="Proteomes" id="UP000230002"/>
    </source>
</evidence>
<organism evidence="3 4">
    <name type="scientific">Ganoderma sinense ZZ0214-1</name>
    <dbReference type="NCBI Taxonomy" id="1077348"/>
    <lineage>
        <taxon>Eukaryota</taxon>
        <taxon>Fungi</taxon>
        <taxon>Dikarya</taxon>
        <taxon>Basidiomycota</taxon>
        <taxon>Agaricomycotina</taxon>
        <taxon>Agaricomycetes</taxon>
        <taxon>Polyporales</taxon>
        <taxon>Polyporaceae</taxon>
        <taxon>Ganoderma</taxon>
    </lineage>
</organism>
<protein>
    <submittedName>
        <fullName evidence="3">Uncharacterized protein</fullName>
    </submittedName>
</protein>
<dbReference type="AlphaFoldDB" id="A0A2G8RNU0"/>
<proteinExistence type="predicted"/>
<dbReference type="STRING" id="1077348.A0A2G8RNU0"/>
<gene>
    <name evidence="3" type="ORF">GSI_14485</name>
</gene>
<keyword evidence="2" id="KW-0812">Transmembrane</keyword>
<keyword evidence="2" id="KW-1133">Transmembrane helix</keyword>
<feature type="region of interest" description="Disordered" evidence="1">
    <location>
        <begin position="237"/>
        <end position="258"/>
    </location>
</feature>